<feature type="compositionally biased region" description="Basic and acidic residues" evidence="1">
    <location>
        <begin position="90"/>
        <end position="112"/>
    </location>
</feature>
<feature type="transmembrane region" description="Helical" evidence="2">
    <location>
        <begin position="12"/>
        <end position="33"/>
    </location>
</feature>
<evidence type="ECO:0000256" key="1">
    <source>
        <dbReference type="SAM" id="MobiDB-lite"/>
    </source>
</evidence>
<keyword evidence="2" id="KW-1133">Transmembrane helix</keyword>
<dbReference type="Proteomes" id="UP000217790">
    <property type="component" value="Unassembled WGS sequence"/>
</dbReference>
<keyword evidence="4" id="KW-1185">Reference proteome</keyword>
<evidence type="ECO:0000313" key="3">
    <source>
        <dbReference type="EMBL" id="PBK91205.1"/>
    </source>
</evidence>
<accession>A0A2H3D7J7</accession>
<keyword evidence="2" id="KW-0812">Transmembrane</keyword>
<protein>
    <submittedName>
        <fullName evidence="3">Uncharacterized protein</fullName>
    </submittedName>
</protein>
<evidence type="ECO:0000313" key="4">
    <source>
        <dbReference type="Proteomes" id="UP000217790"/>
    </source>
</evidence>
<reference evidence="4" key="1">
    <citation type="journal article" date="2017" name="Nat. Ecol. Evol.">
        <title>Genome expansion and lineage-specific genetic innovations in the forest pathogenic fungi Armillaria.</title>
        <authorList>
            <person name="Sipos G."/>
            <person name="Prasanna A.N."/>
            <person name="Walter M.C."/>
            <person name="O'Connor E."/>
            <person name="Balint B."/>
            <person name="Krizsan K."/>
            <person name="Kiss B."/>
            <person name="Hess J."/>
            <person name="Varga T."/>
            <person name="Slot J."/>
            <person name="Riley R."/>
            <person name="Boka B."/>
            <person name="Rigling D."/>
            <person name="Barry K."/>
            <person name="Lee J."/>
            <person name="Mihaltcheva S."/>
            <person name="LaButti K."/>
            <person name="Lipzen A."/>
            <person name="Waldron R."/>
            <person name="Moloney N.M."/>
            <person name="Sperisen C."/>
            <person name="Kredics L."/>
            <person name="Vagvoelgyi C."/>
            <person name="Patrignani A."/>
            <person name="Fitzpatrick D."/>
            <person name="Nagy I."/>
            <person name="Doyle S."/>
            <person name="Anderson J.B."/>
            <person name="Grigoriev I.V."/>
            <person name="Gueldener U."/>
            <person name="Muensterkoetter M."/>
            <person name="Nagy L.G."/>
        </authorList>
    </citation>
    <scope>NUCLEOTIDE SEQUENCE [LARGE SCALE GENOMIC DNA]</scope>
    <source>
        <strain evidence="4">Ar21-2</strain>
    </source>
</reference>
<organism evidence="3 4">
    <name type="scientific">Armillaria gallica</name>
    <name type="common">Bulbous honey fungus</name>
    <name type="synonym">Armillaria bulbosa</name>
    <dbReference type="NCBI Taxonomy" id="47427"/>
    <lineage>
        <taxon>Eukaryota</taxon>
        <taxon>Fungi</taxon>
        <taxon>Dikarya</taxon>
        <taxon>Basidiomycota</taxon>
        <taxon>Agaricomycotina</taxon>
        <taxon>Agaricomycetes</taxon>
        <taxon>Agaricomycetidae</taxon>
        <taxon>Agaricales</taxon>
        <taxon>Marasmiineae</taxon>
        <taxon>Physalacriaceae</taxon>
        <taxon>Armillaria</taxon>
    </lineage>
</organism>
<sequence length="138" mass="15776">MTPNLTNTLLIAFSTTIVGTTIAFLTTLIVYAYHSEIQQYLLRHGLIIPNRSQILLQYVEQRRAEALQPRVASPPEQNSSSVRRRSMMTVHRESSEEFAQRRVEPTARDHVPRIPLAQPGRDDGTNWDAPLNRDIRTV</sequence>
<gene>
    <name evidence="3" type="ORF">ARMGADRAFT_1081992</name>
</gene>
<evidence type="ECO:0000256" key="2">
    <source>
        <dbReference type="SAM" id="Phobius"/>
    </source>
</evidence>
<dbReference type="EMBL" id="KZ293662">
    <property type="protein sequence ID" value="PBK91205.1"/>
    <property type="molecule type" value="Genomic_DNA"/>
</dbReference>
<keyword evidence="2" id="KW-0472">Membrane</keyword>
<dbReference type="AlphaFoldDB" id="A0A2H3D7J7"/>
<proteinExistence type="predicted"/>
<feature type="region of interest" description="Disordered" evidence="1">
    <location>
        <begin position="66"/>
        <end position="138"/>
    </location>
</feature>
<dbReference type="InParanoid" id="A0A2H3D7J7"/>
<name>A0A2H3D7J7_ARMGA</name>